<dbReference type="PaxDb" id="35128-Thaps8937"/>
<dbReference type="EMBL" id="CM000647">
    <property type="protein sequence ID" value="EED89405.1"/>
    <property type="molecule type" value="Genomic_DNA"/>
</dbReference>
<name>B8C9X3_THAPS</name>
<keyword evidence="1" id="KW-0472">Membrane</keyword>
<dbReference type="RefSeq" id="XP_002292944.1">
    <property type="nucleotide sequence ID" value="XM_002292908.1"/>
</dbReference>
<feature type="transmembrane region" description="Helical" evidence="1">
    <location>
        <begin position="21"/>
        <end position="43"/>
    </location>
</feature>
<dbReference type="GeneID" id="7443227"/>
<keyword evidence="1" id="KW-0812">Transmembrane</keyword>
<protein>
    <submittedName>
        <fullName evidence="2">Uncharacterized protein</fullName>
    </submittedName>
</protein>
<dbReference type="eggNOG" id="ENOG502SE92">
    <property type="taxonomic scope" value="Eukaryota"/>
</dbReference>
<dbReference type="KEGG" id="tps:THAPSDRAFT_8937"/>
<keyword evidence="1" id="KW-1133">Transmembrane helix</keyword>
<organism evidence="2 3">
    <name type="scientific">Thalassiosira pseudonana</name>
    <name type="common">Marine diatom</name>
    <name type="synonym">Cyclotella nana</name>
    <dbReference type="NCBI Taxonomy" id="35128"/>
    <lineage>
        <taxon>Eukaryota</taxon>
        <taxon>Sar</taxon>
        <taxon>Stramenopiles</taxon>
        <taxon>Ochrophyta</taxon>
        <taxon>Bacillariophyta</taxon>
        <taxon>Coscinodiscophyceae</taxon>
        <taxon>Thalassiosirophycidae</taxon>
        <taxon>Thalassiosirales</taxon>
        <taxon>Thalassiosiraceae</taxon>
        <taxon>Thalassiosira</taxon>
    </lineage>
</organism>
<accession>B8C9X3</accession>
<dbReference type="AlphaFoldDB" id="B8C9X3"/>
<reference evidence="2 3" key="2">
    <citation type="journal article" date="2008" name="Nature">
        <title>The Phaeodactylum genome reveals the evolutionary history of diatom genomes.</title>
        <authorList>
            <person name="Bowler C."/>
            <person name="Allen A.E."/>
            <person name="Badger J.H."/>
            <person name="Grimwood J."/>
            <person name="Jabbari K."/>
            <person name="Kuo A."/>
            <person name="Maheswari U."/>
            <person name="Martens C."/>
            <person name="Maumus F."/>
            <person name="Otillar R.P."/>
            <person name="Rayko E."/>
            <person name="Salamov A."/>
            <person name="Vandepoele K."/>
            <person name="Beszteri B."/>
            <person name="Gruber A."/>
            <person name="Heijde M."/>
            <person name="Katinka M."/>
            <person name="Mock T."/>
            <person name="Valentin K."/>
            <person name="Verret F."/>
            <person name="Berges J.A."/>
            <person name="Brownlee C."/>
            <person name="Cadoret J.P."/>
            <person name="Chiovitti A."/>
            <person name="Choi C.J."/>
            <person name="Coesel S."/>
            <person name="De Martino A."/>
            <person name="Detter J.C."/>
            <person name="Durkin C."/>
            <person name="Falciatore A."/>
            <person name="Fournet J."/>
            <person name="Haruta M."/>
            <person name="Huysman M.J."/>
            <person name="Jenkins B.D."/>
            <person name="Jiroutova K."/>
            <person name="Jorgensen R.E."/>
            <person name="Joubert Y."/>
            <person name="Kaplan A."/>
            <person name="Kroger N."/>
            <person name="Kroth P.G."/>
            <person name="La Roche J."/>
            <person name="Lindquist E."/>
            <person name="Lommer M."/>
            <person name="Martin-Jezequel V."/>
            <person name="Lopez P.J."/>
            <person name="Lucas S."/>
            <person name="Mangogna M."/>
            <person name="McGinnis K."/>
            <person name="Medlin L.K."/>
            <person name="Montsant A."/>
            <person name="Oudot-Le Secq M.P."/>
            <person name="Napoli C."/>
            <person name="Obornik M."/>
            <person name="Parker M.S."/>
            <person name="Petit J.L."/>
            <person name="Porcel B.M."/>
            <person name="Poulsen N."/>
            <person name="Robison M."/>
            <person name="Rychlewski L."/>
            <person name="Rynearson T.A."/>
            <person name="Schmutz J."/>
            <person name="Shapiro H."/>
            <person name="Siaut M."/>
            <person name="Stanley M."/>
            <person name="Sussman M.R."/>
            <person name="Taylor A.R."/>
            <person name="Vardi A."/>
            <person name="von Dassow P."/>
            <person name="Vyverman W."/>
            <person name="Willis A."/>
            <person name="Wyrwicz L.S."/>
            <person name="Rokhsar D.S."/>
            <person name="Weissenbach J."/>
            <person name="Armbrust E.V."/>
            <person name="Green B.R."/>
            <person name="Van de Peer Y."/>
            <person name="Grigoriev I.V."/>
        </authorList>
    </citation>
    <scope>NUCLEOTIDE SEQUENCE [LARGE SCALE GENOMIC DNA]</scope>
    <source>
        <strain evidence="2 3">CCMP1335</strain>
    </source>
</reference>
<keyword evidence="3" id="KW-1185">Reference proteome</keyword>
<evidence type="ECO:0000256" key="1">
    <source>
        <dbReference type="SAM" id="Phobius"/>
    </source>
</evidence>
<gene>
    <name evidence="2" type="ORF">THAPSDRAFT_8937</name>
</gene>
<evidence type="ECO:0000313" key="2">
    <source>
        <dbReference type="EMBL" id="EED89405.1"/>
    </source>
</evidence>
<evidence type="ECO:0000313" key="3">
    <source>
        <dbReference type="Proteomes" id="UP000001449"/>
    </source>
</evidence>
<reference evidence="2 3" key="1">
    <citation type="journal article" date="2004" name="Science">
        <title>The genome of the diatom Thalassiosira pseudonana: ecology, evolution, and metabolism.</title>
        <authorList>
            <person name="Armbrust E.V."/>
            <person name="Berges J.A."/>
            <person name="Bowler C."/>
            <person name="Green B.R."/>
            <person name="Martinez D."/>
            <person name="Putnam N.H."/>
            <person name="Zhou S."/>
            <person name="Allen A.E."/>
            <person name="Apt K.E."/>
            <person name="Bechner M."/>
            <person name="Brzezinski M.A."/>
            <person name="Chaal B.K."/>
            <person name="Chiovitti A."/>
            <person name="Davis A.K."/>
            <person name="Demarest M.S."/>
            <person name="Detter J.C."/>
            <person name="Glavina T."/>
            <person name="Goodstein D."/>
            <person name="Hadi M.Z."/>
            <person name="Hellsten U."/>
            <person name="Hildebrand M."/>
            <person name="Jenkins B.D."/>
            <person name="Jurka J."/>
            <person name="Kapitonov V.V."/>
            <person name="Kroger N."/>
            <person name="Lau W.W."/>
            <person name="Lane T.W."/>
            <person name="Larimer F.W."/>
            <person name="Lippmeier J.C."/>
            <person name="Lucas S."/>
            <person name="Medina M."/>
            <person name="Montsant A."/>
            <person name="Obornik M."/>
            <person name="Parker M.S."/>
            <person name="Palenik B."/>
            <person name="Pazour G.J."/>
            <person name="Richardson P.M."/>
            <person name="Rynearson T.A."/>
            <person name="Saito M.A."/>
            <person name="Schwartz D.C."/>
            <person name="Thamatrakoln K."/>
            <person name="Valentin K."/>
            <person name="Vardi A."/>
            <person name="Wilkerson F.P."/>
            <person name="Rokhsar D.S."/>
        </authorList>
    </citation>
    <scope>NUCLEOTIDE SEQUENCE [LARGE SCALE GENOMIC DNA]</scope>
    <source>
        <strain evidence="2 3">CCMP1335</strain>
    </source>
</reference>
<dbReference type="HOGENOM" id="CLU_492213_0_0_1"/>
<proteinExistence type="predicted"/>
<dbReference type="OMA" id="DKTRHAT"/>
<dbReference type="InParanoid" id="B8C9X3"/>
<sequence length="554" mass="63057">MTAPNQQQRARLSLSTIRLSLLLLTSFLFGLAICSAFFTYHYAHEHLSSALDDAPLSTLKGRGGGIGGGVHGVSSVRGAASVVSSNYELASSSSSSSSSSLLAGLRILATIASYDFMQLPHLEEVLDGFQDLCYAGSMVDLVIYTTVVVRFVRCVDLLCWSESLIVQVIGLQFPEVSFNFYSFMLIYFIRHRHHLLRQYPVALIDMLNDRMRCNNPSPTSGMTVTLQLKPPSVRLHLVDFHRTLFYDRIDQYDLFIYTEDDIRVSPKTVASYLYETRRVQKLLEGTKDKDPSDYNVGIVRYEYNFPENVVITDKTRHATENVTRVYWEHLGKPIFEKAVDKVDDEVLSQYYISMHLHHQGMYLATRELLKAWKVRPNCKFDEVRNRPGKGSQPSEGTQRVWMSSQMLYGGRHCGVKQLLPVENFGQLTVLHLPNKNYRRVGKQGRLGGSDNAPKNEFSDGTEVFQQSSPDLLRALELHVEMKRQFPDLKTSNVGGERYVGVRMVDTDIDLRGYAKNHREAAERRLEAYREYVARGGYMVEEDLAIDIDSWRILS</sequence>
<dbReference type="Proteomes" id="UP000001449">
    <property type="component" value="Chromosome 12"/>
</dbReference>